<dbReference type="STRING" id="391616.OA238_c46210"/>
<protein>
    <recommendedName>
        <fullName evidence="2">Spore coat protein U/FanG domain-containing protein</fullName>
    </recommendedName>
</protein>
<dbReference type="AlphaFoldDB" id="M9RXA2"/>
<dbReference type="HOGENOM" id="CLU_1883636_0_0_5"/>
<feature type="chain" id="PRO_5004102355" description="Spore coat protein U/FanG domain-containing protein" evidence="1">
    <location>
        <begin position="24"/>
        <end position="164"/>
    </location>
</feature>
<evidence type="ECO:0000256" key="1">
    <source>
        <dbReference type="SAM" id="SignalP"/>
    </source>
</evidence>
<evidence type="ECO:0000259" key="2">
    <source>
        <dbReference type="Pfam" id="PF05229"/>
    </source>
</evidence>
<keyword evidence="1" id="KW-0732">Signal</keyword>
<dbReference type="InterPro" id="IPR007893">
    <property type="entry name" value="Spore_coat_U/FanG"/>
</dbReference>
<name>M9RXA2_9RHOB</name>
<dbReference type="eggNOG" id="COG5430">
    <property type="taxonomic scope" value="Bacteria"/>
</dbReference>
<evidence type="ECO:0000313" key="3">
    <source>
        <dbReference type="EMBL" id="AGI74475.1"/>
    </source>
</evidence>
<reference evidence="3 4" key="1">
    <citation type="journal article" date="2013" name="PLoS ONE">
        <title>Poles Apart: Arctic and Antarctic Octadecabacter strains Share High Genome Plasticity and a New Type of Xanthorhodopsin.</title>
        <authorList>
            <person name="Vollmers J."/>
            <person name="Voget S."/>
            <person name="Dietrich S."/>
            <person name="Gollnow K."/>
            <person name="Smits M."/>
            <person name="Meyer K."/>
            <person name="Brinkhoff T."/>
            <person name="Simon M."/>
            <person name="Daniel R."/>
        </authorList>
    </citation>
    <scope>NUCLEOTIDE SEQUENCE [LARGE SCALE GENOMIC DNA]</scope>
    <source>
        <strain evidence="3 4">238</strain>
    </source>
</reference>
<feature type="signal peptide" evidence="1">
    <location>
        <begin position="1"/>
        <end position="23"/>
    </location>
</feature>
<feature type="domain" description="Spore coat protein U/FanG" evidence="2">
    <location>
        <begin position="27"/>
        <end position="159"/>
    </location>
</feature>
<sequence length="164" mass="16877">MRPKHVVIVFAVSFLAGTNLAQAQTATGTMGVGAEVNRNCTLSAENLNFGNLSVDTTNTTSVVVTLACNGVTTVTTVLVGMGENAAPATQRNMKLGTGTDVVPYTLHVLEAGGADIATEGAVTLVKVGTTNTYQVTLYGRSQPSTDYAKGTYSDAVLLTAVYAP</sequence>
<keyword evidence="4" id="KW-1185">Reference proteome</keyword>
<dbReference type="Proteomes" id="UP000004688">
    <property type="component" value="Chromosome"/>
</dbReference>
<dbReference type="EMBL" id="CP003742">
    <property type="protein sequence ID" value="AGI74475.1"/>
    <property type="molecule type" value="Genomic_DNA"/>
</dbReference>
<gene>
    <name evidence="3" type="ORF">OA238_c46210</name>
</gene>
<dbReference type="Pfam" id="PF05229">
    <property type="entry name" value="SCPU"/>
    <property type="match status" value="1"/>
</dbReference>
<dbReference type="InterPro" id="IPR053167">
    <property type="entry name" value="Spore_coat_component"/>
</dbReference>
<accession>M9RXA2</accession>
<dbReference type="RefSeq" id="WP_015497406.1">
    <property type="nucleotide sequence ID" value="NC_020908.1"/>
</dbReference>
<evidence type="ECO:0000313" key="4">
    <source>
        <dbReference type="Proteomes" id="UP000004688"/>
    </source>
</evidence>
<dbReference type="KEGG" id="oar:OA238_c46210"/>
<proteinExistence type="predicted"/>
<dbReference type="PANTHER" id="PTHR37089">
    <property type="entry name" value="PROTEIN U-RELATED"/>
    <property type="match status" value="1"/>
</dbReference>
<dbReference type="PANTHER" id="PTHR37089:SF3">
    <property type="entry name" value="EXPORTED PROTEIN"/>
    <property type="match status" value="1"/>
</dbReference>
<organism evidence="3 4">
    <name type="scientific">Octadecabacter arcticus 238</name>
    <dbReference type="NCBI Taxonomy" id="391616"/>
    <lineage>
        <taxon>Bacteria</taxon>
        <taxon>Pseudomonadati</taxon>
        <taxon>Pseudomonadota</taxon>
        <taxon>Alphaproteobacteria</taxon>
        <taxon>Rhodobacterales</taxon>
        <taxon>Roseobacteraceae</taxon>
        <taxon>Octadecabacter</taxon>
    </lineage>
</organism>